<gene>
    <name evidence="4" type="ORF">F751_1331</name>
</gene>
<dbReference type="InterPro" id="IPR051091">
    <property type="entry name" value="O-Glucosyltr/Glycosyltrsf_90"/>
</dbReference>
<dbReference type="RefSeq" id="XP_011396952.1">
    <property type="nucleotide sequence ID" value="XM_011398650.1"/>
</dbReference>
<evidence type="ECO:0000256" key="2">
    <source>
        <dbReference type="ARBA" id="ARBA00022679"/>
    </source>
</evidence>
<dbReference type="Pfam" id="PF05686">
    <property type="entry name" value="Glyco_transf_90"/>
    <property type="match status" value="1"/>
</dbReference>
<sequence length="552" mass="61235">MLRAPTRSSKKGLSRFRIPILVCSSLALLAITLHLWSTPLQGGVQTLSDRWYQTSHHPQNYAIPPPNSHAYLKHSVPPSAMAGQYHTNLTYQDTLLSRTSQYKSFIDSDLQPWAASGITQELLGFSTAMSTICETPMARIQISRGSLWVTRLDAPNTTTDQEWRNLDYVLLGIMDALSVFGAQIPDVDAVVHAGDVPCMRKKWMHGGPPQVLLGVQGSVRHFDVPLPDYTLWVDELQLIQGVDGEEVVSWQEASHLMQEKYSNTSLLVRVPQAMWRGDVLDAKHPERGQLRRAFSECGRRMSAEERPSESVLFNVQHSPVALQEVCDFRYDVHVEALGVSRDLKHKLACGSLVVAFRMEYWEFWTRGLQPGRDYVQLTNEEDHVCNETAAAVRDMNTLFSTVGQSALRGPKQETPSLARALAELRRSPGAAALLAGASEDDVPAPDANGTYSWGSAATPWEIAWAGYDFLHGNVRLEDAVVYTRDLLAAYAALQDFKVKPQAGAACFNGPRLLERLGGVGSARGKRVAAAHPWLADYDGNCHAAEKYWDDIK</sequence>
<dbReference type="SMART" id="SM00672">
    <property type="entry name" value="CAP10"/>
    <property type="match status" value="1"/>
</dbReference>
<organism evidence="4 5">
    <name type="scientific">Auxenochlorella protothecoides</name>
    <name type="common">Green microalga</name>
    <name type="synonym">Chlorella protothecoides</name>
    <dbReference type="NCBI Taxonomy" id="3075"/>
    <lineage>
        <taxon>Eukaryota</taxon>
        <taxon>Viridiplantae</taxon>
        <taxon>Chlorophyta</taxon>
        <taxon>core chlorophytes</taxon>
        <taxon>Trebouxiophyceae</taxon>
        <taxon>Chlorellales</taxon>
        <taxon>Chlorellaceae</taxon>
        <taxon>Auxenochlorella</taxon>
    </lineage>
</organism>
<evidence type="ECO:0000313" key="4">
    <source>
        <dbReference type="EMBL" id="KFM24066.1"/>
    </source>
</evidence>
<dbReference type="OrthoDB" id="202415at2759"/>
<dbReference type="PANTHER" id="PTHR12203">
    <property type="entry name" value="KDEL LYS-ASP-GLU-LEU CONTAINING - RELATED"/>
    <property type="match status" value="1"/>
</dbReference>
<dbReference type="GeneID" id="23612722"/>
<proteinExistence type="inferred from homology"/>
<dbReference type="AlphaFoldDB" id="A0A087SEB2"/>
<dbReference type="InterPro" id="IPR006598">
    <property type="entry name" value="CAP10"/>
</dbReference>
<dbReference type="GO" id="GO:0016740">
    <property type="term" value="F:transferase activity"/>
    <property type="evidence" value="ECO:0007669"/>
    <property type="project" value="UniProtKB-KW"/>
</dbReference>
<accession>A0A087SEB2</accession>
<evidence type="ECO:0000313" key="5">
    <source>
        <dbReference type="Proteomes" id="UP000028924"/>
    </source>
</evidence>
<keyword evidence="2" id="KW-0808">Transferase</keyword>
<dbReference type="EMBL" id="KL662105">
    <property type="protein sequence ID" value="KFM24066.1"/>
    <property type="molecule type" value="Genomic_DNA"/>
</dbReference>
<comment type="similarity">
    <text evidence="1">Belongs to the glycosyltransferase 90 family.</text>
</comment>
<dbReference type="PANTHER" id="PTHR12203:SF35">
    <property type="entry name" value="PROTEIN O-GLUCOSYLTRANSFERASE 1"/>
    <property type="match status" value="1"/>
</dbReference>
<evidence type="ECO:0000256" key="1">
    <source>
        <dbReference type="ARBA" id="ARBA00010118"/>
    </source>
</evidence>
<dbReference type="eggNOG" id="KOG2458">
    <property type="taxonomic scope" value="Eukaryota"/>
</dbReference>
<name>A0A087SEB2_AUXPR</name>
<dbReference type="KEGG" id="apro:F751_1331"/>
<dbReference type="Proteomes" id="UP000028924">
    <property type="component" value="Unassembled WGS sequence"/>
</dbReference>
<feature type="domain" description="Glycosyl transferase CAP10" evidence="3">
    <location>
        <begin position="183"/>
        <end position="406"/>
    </location>
</feature>
<keyword evidence="5" id="KW-1185">Reference proteome</keyword>
<evidence type="ECO:0000259" key="3">
    <source>
        <dbReference type="SMART" id="SM00672"/>
    </source>
</evidence>
<protein>
    <recommendedName>
        <fullName evidence="3">Glycosyl transferase CAP10 domain-containing protein</fullName>
    </recommendedName>
</protein>
<reference evidence="4 5" key="1">
    <citation type="journal article" date="2014" name="BMC Genomics">
        <title>Oil accumulation mechanisms of the oleaginous microalga Chlorella protothecoides revealed through its genome, transcriptomes, and proteomes.</title>
        <authorList>
            <person name="Gao C."/>
            <person name="Wang Y."/>
            <person name="Shen Y."/>
            <person name="Yan D."/>
            <person name="He X."/>
            <person name="Dai J."/>
            <person name="Wu Q."/>
        </authorList>
    </citation>
    <scope>NUCLEOTIDE SEQUENCE [LARGE SCALE GENOMIC DNA]</scope>
    <source>
        <strain evidence="4 5">0710</strain>
    </source>
</reference>